<accession>A0A0V0R6Y1</accession>
<gene>
    <name evidence="2" type="ORF">PPERSA_00444</name>
</gene>
<dbReference type="EMBL" id="LDAU01000033">
    <property type="protein sequence ID" value="KRX10247.1"/>
    <property type="molecule type" value="Genomic_DNA"/>
</dbReference>
<proteinExistence type="predicted"/>
<dbReference type="GO" id="GO:0005847">
    <property type="term" value="C:mRNA cleavage and polyadenylation specificity factor complex"/>
    <property type="evidence" value="ECO:0007669"/>
    <property type="project" value="TreeGrafter"/>
</dbReference>
<dbReference type="AlphaFoldDB" id="A0A0V0R6Y1"/>
<dbReference type="PANTHER" id="PTHR22836:SF0">
    <property type="entry name" value="PRE-MRNA 3' END PROCESSING PROTEIN WDR33"/>
    <property type="match status" value="1"/>
</dbReference>
<dbReference type="PANTHER" id="PTHR22836">
    <property type="entry name" value="WD40 REPEAT PROTEIN"/>
    <property type="match status" value="1"/>
</dbReference>
<dbReference type="GO" id="GO:0031124">
    <property type="term" value="P:mRNA 3'-end processing"/>
    <property type="evidence" value="ECO:0007669"/>
    <property type="project" value="InterPro"/>
</dbReference>
<dbReference type="InterPro" id="IPR045245">
    <property type="entry name" value="Pfs2-like"/>
</dbReference>
<feature type="compositionally biased region" description="Low complexity" evidence="1">
    <location>
        <begin position="867"/>
        <end position="876"/>
    </location>
</feature>
<dbReference type="OrthoDB" id="10685016at2759"/>
<evidence type="ECO:0000313" key="2">
    <source>
        <dbReference type="EMBL" id="KRX10247.1"/>
    </source>
</evidence>
<feature type="compositionally biased region" description="Polar residues" evidence="1">
    <location>
        <begin position="884"/>
        <end position="894"/>
    </location>
</feature>
<feature type="region of interest" description="Disordered" evidence="1">
    <location>
        <begin position="774"/>
        <end position="908"/>
    </location>
</feature>
<dbReference type="InParanoid" id="A0A0V0R6Y1"/>
<comment type="caution">
    <text evidence="2">The sequence shown here is derived from an EMBL/GenBank/DDBJ whole genome shotgun (WGS) entry which is preliminary data.</text>
</comment>
<sequence length="908" mass="106916">MYLKSINLNLNSKNPKVIQSLQQQLEFNNYKIIFEKEETLQDFIQILQQKVLNHQQHNNSTNSIQSGNQKLNDINDLNNQIIENLTISVLSSLTLENNYKNFPITQLFNLLSQLSTKIKQSSAYVQQQQQIQNQNSEIEGKSEKKQLPLQKKQNLKKCLTLGTIYLYIVKKIYPQLQDYNPTHKKIKQRTEDDSKHIVKLMQNVIDNLEPLETEMQNMLQQFMHYLAQIVKKFPNYFKNNKNQIESILHNNFVILNSENFSNFSSNQDLQNEAFEILSLLPNCVLKQIDYQENLRNQLDKYFYLYNYVHNLLQYSDNDISKINNNPQISQSDKSTIFQGFTAQNFSAFIGQEQCRRLVKLIKKILSNTKNDAGIELEIKNYLSILNEVLSSNLEFLVNQQDLEENEDWEDNFKVKKLQEKVLQISVSQALTLSLQDYQLFALQTKIQALQLFRKLTKIMGMSLSLHLDTIFNTVYQFIQNVLPQAPKILIKHTNKTLICLLQYLKVQASPLASYYAFYFIYSPLEIVLAITQNYNQMDKKQNVQSFQDEMQFTKKKKTQSTKSIQSLSFQKNTSSKSKEAQIVLTNANNNNIVNFINYISKDKNSVQEIMVSNLQFLSVFINISGVWDNLEPENISKIDALTQKIMLYHYTIAQNFSFSMKTQLFSFFEQVLLFNSLKMEDSLLLSEFQQFYRHYKKQESNQFLAYQLQTVFNKVQAVKLNKKISQVDNSMIISQYLDNLQYAFDNQQYHYQEIQNQNQQQDISELEKIQKKVKTNENQVQNKDQDNEGWENDDEQQQMSQQQDQKPFLQQQQQQSKQEIQNNNQSTEQNQKEAPKNQIEIENQNENKNEDQLVLPNFDDDEEEDGNQTQNQQLQQENKENNRSEFNITQQNNDIENEMDDIPKPCFD</sequence>
<protein>
    <submittedName>
        <fullName evidence="2">Uncharacterized protein</fullName>
    </submittedName>
</protein>
<feature type="compositionally biased region" description="Acidic residues" evidence="1">
    <location>
        <begin position="787"/>
        <end position="796"/>
    </location>
</feature>
<keyword evidence="3" id="KW-1185">Reference proteome</keyword>
<name>A0A0V0R6Y1_PSEPJ</name>
<evidence type="ECO:0000313" key="3">
    <source>
        <dbReference type="Proteomes" id="UP000054937"/>
    </source>
</evidence>
<organism evidence="2 3">
    <name type="scientific">Pseudocohnilembus persalinus</name>
    <name type="common">Ciliate</name>
    <dbReference type="NCBI Taxonomy" id="266149"/>
    <lineage>
        <taxon>Eukaryota</taxon>
        <taxon>Sar</taxon>
        <taxon>Alveolata</taxon>
        <taxon>Ciliophora</taxon>
        <taxon>Intramacronucleata</taxon>
        <taxon>Oligohymenophorea</taxon>
        <taxon>Scuticociliatia</taxon>
        <taxon>Philasterida</taxon>
        <taxon>Pseudocohnilembidae</taxon>
        <taxon>Pseudocohnilembus</taxon>
    </lineage>
</organism>
<evidence type="ECO:0000256" key="1">
    <source>
        <dbReference type="SAM" id="MobiDB-lite"/>
    </source>
</evidence>
<feature type="compositionally biased region" description="Low complexity" evidence="1">
    <location>
        <begin position="797"/>
        <end position="825"/>
    </location>
</feature>
<reference evidence="2 3" key="1">
    <citation type="journal article" date="2015" name="Sci. Rep.">
        <title>Genome of the facultative scuticociliatosis pathogen Pseudocohnilembus persalinus provides insight into its virulence through horizontal gene transfer.</title>
        <authorList>
            <person name="Xiong J."/>
            <person name="Wang G."/>
            <person name="Cheng J."/>
            <person name="Tian M."/>
            <person name="Pan X."/>
            <person name="Warren A."/>
            <person name="Jiang C."/>
            <person name="Yuan D."/>
            <person name="Miao W."/>
        </authorList>
    </citation>
    <scope>NUCLEOTIDE SEQUENCE [LARGE SCALE GENOMIC DNA]</scope>
    <source>
        <strain evidence="2">36N120E</strain>
    </source>
</reference>
<dbReference type="Proteomes" id="UP000054937">
    <property type="component" value="Unassembled WGS sequence"/>
</dbReference>
<dbReference type="OMA" id="ENEDWED"/>